<dbReference type="Proteomes" id="UP000092321">
    <property type="component" value="Unassembled WGS sequence"/>
</dbReference>
<dbReference type="EMBL" id="LXPE01000549">
    <property type="protein sequence ID" value="OBA24601.1"/>
    <property type="molecule type" value="Genomic_DNA"/>
</dbReference>
<sequence>MKKTYGVITRTFIKPELSLLTFIKHPLLSFQAIKDRLMTIGMDTLQVALFKRSATTKLQFENYRQLAMKTYVKVNSAFAKDELNQAHPYCSTWVSLALSKRRQKINEKDLQLDWKLIKFNKIPAIYSFKIIQVPEKPMELISVIYEFDTLQNLTIKNKKTGELINDKQQRVVDYYSFLIDTFNGEIYLQGKLPVNKLGERREKITTLSQHEIKSNCIKYSDIYA</sequence>
<feature type="non-terminal residue" evidence="1">
    <location>
        <position position="1"/>
    </location>
</feature>
<dbReference type="Gene3D" id="3.10.450.240">
    <property type="match status" value="1"/>
</dbReference>
<comment type="caution">
    <text evidence="1">The sequence shown here is derived from an EMBL/GenBank/DDBJ whole genome shotgun (WGS) entry which is preliminary data.</text>
</comment>
<proteinExistence type="predicted"/>
<evidence type="ECO:0000313" key="2">
    <source>
        <dbReference type="Proteomes" id="UP000092321"/>
    </source>
</evidence>
<keyword evidence="2" id="KW-1185">Reference proteome</keyword>
<dbReference type="GO" id="GO:0032979">
    <property type="term" value="P:protein insertion into mitochondrial inner membrane from matrix"/>
    <property type="evidence" value="ECO:0007669"/>
    <property type="project" value="InterPro"/>
</dbReference>
<dbReference type="OrthoDB" id="19619at2759"/>
<gene>
    <name evidence="1" type="ORF">HANVADRAFT_54382</name>
</gene>
<reference evidence="2" key="1">
    <citation type="journal article" date="2016" name="Proc. Natl. Acad. Sci. U.S.A.">
        <title>Comparative genomics of biotechnologically important yeasts.</title>
        <authorList>
            <person name="Riley R."/>
            <person name="Haridas S."/>
            <person name="Wolfe K.H."/>
            <person name="Lopes M.R."/>
            <person name="Hittinger C.T."/>
            <person name="Goeker M."/>
            <person name="Salamov A.A."/>
            <person name="Wisecaver J.H."/>
            <person name="Long T.M."/>
            <person name="Calvey C.H."/>
            <person name="Aerts A.L."/>
            <person name="Barry K.W."/>
            <person name="Choi C."/>
            <person name="Clum A."/>
            <person name="Coughlan A.Y."/>
            <person name="Deshpande S."/>
            <person name="Douglass A.P."/>
            <person name="Hanson S.J."/>
            <person name="Klenk H.-P."/>
            <person name="LaButti K.M."/>
            <person name="Lapidus A."/>
            <person name="Lindquist E.A."/>
            <person name="Lipzen A.M."/>
            <person name="Meier-Kolthoff J.P."/>
            <person name="Ohm R.A."/>
            <person name="Otillar R.P."/>
            <person name="Pangilinan J.L."/>
            <person name="Peng Y."/>
            <person name="Rokas A."/>
            <person name="Rosa C.A."/>
            <person name="Scheuner C."/>
            <person name="Sibirny A.A."/>
            <person name="Slot J.C."/>
            <person name="Stielow J.B."/>
            <person name="Sun H."/>
            <person name="Kurtzman C.P."/>
            <person name="Blackwell M."/>
            <person name="Grigoriev I.V."/>
            <person name="Jeffries T.W."/>
        </authorList>
    </citation>
    <scope>NUCLEOTIDE SEQUENCE [LARGE SCALE GENOMIC DNA]</scope>
    <source>
        <strain evidence="2">NRRL Y-1626</strain>
    </source>
</reference>
<dbReference type="Pfam" id="PF07961">
    <property type="entry name" value="MBA1"/>
    <property type="match status" value="1"/>
</dbReference>
<dbReference type="GO" id="GO:0005743">
    <property type="term" value="C:mitochondrial inner membrane"/>
    <property type="evidence" value="ECO:0007669"/>
    <property type="project" value="InterPro"/>
</dbReference>
<protein>
    <submittedName>
        <fullName evidence="1">Uncharacterized protein</fullName>
    </submittedName>
</protein>
<dbReference type="AlphaFoldDB" id="A0A1B7T788"/>
<name>A0A1B7T788_9ASCO</name>
<dbReference type="InterPro" id="IPR024621">
    <property type="entry name" value="Mba1"/>
</dbReference>
<evidence type="ECO:0000313" key="1">
    <source>
        <dbReference type="EMBL" id="OBA24601.1"/>
    </source>
</evidence>
<accession>A0A1B7T788</accession>
<organism evidence="1 2">
    <name type="scientific">Hanseniaspora valbyensis NRRL Y-1626</name>
    <dbReference type="NCBI Taxonomy" id="766949"/>
    <lineage>
        <taxon>Eukaryota</taxon>
        <taxon>Fungi</taxon>
        <taxon>Dikarya</taxon>
        <taxon>Ascomycota</taxon>
        <taxon>Saccharomycotina</taxon>
        <taxon>Saccharomycetes</taxon>
        <taxon>Saccharomycodales</taxon>
        <taxon>Saccharomycodaceae</taxon>
        <taxon>Hanseniaspora</taxon>
    </lineage>
</organism>